<reference evidence="1" key="1">
    <citation type="journal article" date="2014" name="Front. Microbiol.">
        <title>High frequency of phylogenetically diverse reductive dehalogenase-homologous genes in deep subseafloor sedimentary metagenomes.</title>
        <authorList>
            <person name="Kawai M."/>
            <person name="Futagami T."/>
            <person name="Toyoda A."/>
            <person name="Takaki Y."/>
            <person name="Nishi S."/>
            <person name="Hori S."/>
            <person name="Arai W."/>
            <person name="Tsubouchi T."/>
            <person name="Morono Y."/>
            <person name="Uchiyama I."/>
            <person name="Ito T."/>
            <person name="Fujiyama A."/>
            <person name="Inagaki F."/>
            <person name="Takami H."/>
        </authorList>
    </citation>
    <scope>NUCLEOTIDE SEQUENCE</scope>
    <source>
        <strain evidence="1">Expedition CK06-06</strain>
    </source>
</reference>
<organism evidence="1">
    <name type="scientific">marine sediment metagenome</name>
    <dbReference type="NCBI Taxonomy" id="412755"/>
    <lineage>
        <taxon>unclassified sequences</taxon>
        <taxon>metagenomes</taxon>
        <taxon>ecological metagenomes</taxon>
    </lineage>
</organism>
<evidence type="ECO:0000313" key="1">
    <source>
        <dbReference type="EMBL" id="GAG13505.1"/>
    </source>
</evidence>
<proteinExistence type="predicted"/>
<name>X0V602_9ZZZZ</name>
<dbReference type="EMBL" id="BARS01023696">
    <property type="protein sequence ID" value="GAG13505.1"/>
    <property type="molecule type" value="Genomic_DNA"/>
</dbReference>
<gene>
    <name evidence="1" type="ORF">S01H1_37716</name>
</gene>
<sequence>MEAVYGYFSADNVGTLKRRNFRYIGLTTKGNFIKAVTRIQSPHVKASTWIRDRTSITGNEDELRIANEFQGFIVKVDWLTSEVISTYPLQG</sequence>
<dbReference type="AlphaFoldDB" id="X0V602"/>
<protein>
    <submittedName>
        <fullName evidence="1">Uncharacterized protein</fullName>
    </submittedName>
</protein>
<comment type="caution">
    <text evidence="1">The sequence shown here is derived from an EMBL/GenBank/DDBJ whole genome shotgun (WGS) entry which is preliminary data.</text>
</comment>
<accession>X0V602</accession>